<keyword evidence="8" id="KW-1185">Reference proteome</keyword>
<dbReference type="InterPro" id="IPR010611">
    <property type="entry name" value="3D_dom"/>
</dbReference>
<dbReference type="GO" id="GO:0008933">
    <property type="term" value="F:peptidoglycan lytic transglycosylase activity"/>
    <property type="evidence" value="ECO:0007669"/>
    <property type="project" value="TreeGrafter"/>
</dbReference>
<dbReference type="InterPro" id="IPR005300">
    <property type="entry name" value="MltA_B"/>
</dbReference>
<dbReference type="NCBIfam" id="NF008366">
    <property type="entry name" value="PRK11162.1"/>
    <property type="match status" value="1"/>
</dbReference>
<keyword evidence="4" id="KW-0961">Cell wall biogenesis/degradation</keyword>
<keyword evidence="3 7" id="KW-0456">Lyase</keyword>
<organism evidence="7 8">
    <name type="scientific">Maribrevibacterium harenarium</name>
    <dbReference type="NCBI Taxonomy" id="2589817"/>
    <lineage>
        <taxon>Bacteria</taxon>
        <taxon>Pseudomonadati</taxon>
        <taxon>Pseudomonadota</taxon>
        <taxon>Gammaproteobacteria</taxon>
        <taxon>Oceanospirillales</taxon>
        <taxon>Oceanospirillaceae</taxon>
        <taxon>Maribrevibacterium</taxon>
    </lineage>
</organism>
<evidence type="ECO:0000256" key="4">
    <source>
        <dbReference type="ARBA" id="ARBA00023316"/>
    </source>
</evidence>
<evidence type="ECO:0000313" key="8">
    <source>
        <dbReference type="Proteomes" id="UP000315901"/>
    </source>
</evidence>
<dbReference type="OrthoDB" id="9783686at2"/>
<evidence type="ECO:0000256" key="5">
    <source>
        <dbReference type="ARBA" id="ARBA00030918"/>
    </source>
</evidence>
<sequence>MPTLPLVVIFAALTLSACSQREIHPSNDFPNNGRDEQAQKRDSLYLQERLPPALPYPEPEFFTGIEQNQRYLARITPAEYVFEQLQVTTADLQVVNKEVATWLQHPTYSPKLRAHQLAGQDQRGNVQITGYYVPILPVRHQADAEYKYPLYKRPPKTAGEPLPTREQIDFEGALDGMGLELAYTNSLIDNFFLHVQGSGVVEYEDGQQRLLSWGGVNGHGYRSIGKELIERGEIAPEDMSAQAIKDWLAANPQRHREIMSTNPSYLFFSEGPNQPVGAANVALTPGYSVAVDPSVIPLGSVLLGELPRLNGQGELVGHEWRLLLAQDKGGAIKGPGHIDWYQGIGEEAHFHASQLKHYGRVWLLLPDQR</sequence>
<feature type="domain" description="Lytic transglycosylase MltA" evidence="6">
    <location>
        <begin position="135"/>
        <end position="269"/>
    </location>
</feature>
<dbReference type="PANTHER" id="PTHR30124">
    <property type="entry name" value="MEMBRANE-BOUND LYTIC MUREIN TRANSGLYCOSYLASE A"/>
    <property type="match status" value="1"/>
</dbReference>
<dbReference type="Pfam" id="PF06725">
    <property type="entry name" value="3D"/>
    <property type="match status" value="1"/>
</dbReference>
<dbReference type="InterPro" id="IPR026044">
    <property type="entry name" value="MltA"/>
</dbReference>
<dbReference type="EC" id="4.2.2.n1" evidence="2"/>
<evidence type="ECO:0000256" key="1">
    <source>
        <dbReference type="ARBA" id="ARBA00001420"/>
    </source>
</evidence>
<dbReference type="EMBL" id="VFRR01000007">
    <property type="protein sequence ID" value="TPE54073.1"/>
    <property type="molecule type" value="Genomic_DNA"/>
</dbReference>
<dbReference type="SUPFAM" id="SSF50685">
    <property type="entry name" value="Barwin-like endoglucanases"/>
    <property type="match status" value="1"/>
</dbReference>
<dbReference type="RefSeq" id="WP_140587681.1">
    <property type="nucleotide sequence ID" value="NZ_VFRR01000007.1"/>
</dbReference>
<protein>
    <recommendedName>
        <fullName evidence="2">peptidoglycan lytic exotransglycosylase</fullName>
        <ecNumber evidence="2">4.2.2.n1</ecNumber>
    </recommendedName>
    <alternativeName>
        <fullName evidence="5">Murein hydrolase A</fullName>
    </alternativeName>
</protein>
<dbReference type="CDD" id="cd14668">
    <property type="entry name" value="mlta_B"/>
    <property type="match status" value="1"/>
</dbReference>
<dbReference type="SMART" id="SM00925">
    <property type="entry name" value="MltA"/>
    <property type="match status" value="1"/>
</dbReference>
<evidence type="ECO:0000313" key="7">
    <source>
        <dbReference type="EMBL" id="TPE54073.1"/>
    </source>
</evidence>
<dbReference type="GO" id="GO:0019867">
    <property type="term" value="C:outer membrane"/>
    <property type="evidence" value="ECO:0007669"/>
    <property type="project" value="InterPro"/>
</dbReference>
<comment type="caution">
    <text evidence="7">The sequence shown here is derived from an EMBL/GenBank/DDBJ whole genome shotgun (WGS) entry which is preliminary data.</text>
</comment>
<dbReference type="GO" id="GO:0004553">
    <property type="term" value="F:hydrolase activity, hydrolyzing O-glycosyl compounds"/>
    <property type="evidence" value="ECO:0007669"/>
    <property type="project" value="InterPro"/>
</dbReference>
<dbReference type="GO" id="GO:0009253">
    <property type="term" value="P:peptidoglycan catabolic process"/>
    <property type="evidence" value="ECO:0007669"/>
    <property type="project" value="TreeGrafter"/>
</dbReference>
<gene>
    <name evidence="7" type="primary">mltA</name>
    <name evidence="7" type="ORF">FJM67_05520</name>
</gene>
<dbReference type="GO" id="GO:0071555">
    <property type="term" value="P:cell wall organization"/>
    <property type="evidence" value="ECO:0007669"/>
    <property type="project" value="UniProtKB-KW"/>
</dbReference>
<dbReference type="InterPro" id="IPR036908">
    <property type="entry name" value="RlpA-like_sf"/>
</dbReference>
<proteinExistence type="predicted"/>
<dbReference type="AlphaFoldDB" id="A0A501WWH9"/>
<evidence type="ECO:0000259" key="6">
    <source>
        <dbReference type="SMART" id="SM00925"/>
    </source>
</evidence>
<dbReference type="CDD" id="cd14485">
    <property type="entry name" value="mltA_like_LT_A"/>
    <property type="match status" value="1"/>
</dbReference>
<dbReference type="GO" id="GO:0009254">
    <property type="term" value="P:peptidoglycan turnover"/>
    <property type="evidence" value="ECO:0007669"/>
    <property type="project" value="InterPro"/>
</dbReference>
<evidence type="ECO:0000256" key="2">
    <source>
        <dbReference type="ARBA" id="ARBA00012587"/>
    </source>
</evidence>
<dbReference type="Proteomes" id="UP000315901">
    <property type="component" value="Unassembled WGS sequence"/>
</dbReference>
<accession>A0A501WWH9</accession>
<dbReference type="PANTHER" id="PTHR30124:SF0">
    <property type="entry name" value="MEMBRANE-BOUND LYTIC MUREIN TRANSGLYCOSYLASE A"/>
    <property type="match status" value="1"/>
</dbReference>
<dbReference type="Gene3D" id="2.40.240.50">
    <property type="entry name" value="Barwin-like endoglucanases"/>
    <property type="match status" value="1"/>
</dbReference>
<dbReference type="Gene3D" id="2.40.40.10">
    <property type="entry name" value="RlpA-like domain"/>
    <property type="match status" value="1"/>
</dbReference>
<comment type="catalytic activity">
    <reaction evidence="1">
        <text>Exolytic cleavage of the (1-&gt;4)-beta-glycosidic linkage between N-acetylmuramic acid (MurNAc) and N-acetylglucosamine (GlcNAc) residues in peptidoglycan, from either the reducing or the non-reducing ends of the peptidoglycan chains, with concomitant formation of a 1,6-anhydrobond in the MurNAc residue.</text>
        <dbReference type="EC" id="4.2.2.n1"/>
    </reaction>
</comment>
<evidence type="ECO:0000256" key="3">
    <source>
        <dbReference type="ARBA" id="ARBA00023239"/>
    </source>
</evidence>
<reference evidence="7 8" key="1">
    <citation type="submission" date="2019-06" db="EMBL/GenBank/DDBJ databases">
        <title>A novel bacterium of genus Marinomonas, isolated from coastal sand.</title>
        <authorList>
            <person name="Huang H."/>
            <person name="Mo K."/>
            <person name="Hu Y."/>
        </authorList>
    </citation>
    <scope>NUCLEOTIDE SEQUENCE [LARGE SCALE GENOMIC DNA]</scope>
    <source>
        <strain evidence="7 8">HB171799</strain>
    </source>
</reference>
<dbReference type="Pfam" id="PF03562">
    <property type="entry name" value="MltA"/>
    <property type="match status" value="1"/>
</dbReference>
<name>A0A501WWH9_9GAMM</name>